<evidence type="ECO:0000256" key="2">
    <source>
        <dbReference type="ARBA" id="ARBA00022741"/>
    </source>
</evidence>
<proteinExistence type="predicted"/>
<dbReference type="InterPro" id="IPR019734">
    <property type="entry name" value="TPR_rpt"/>
</dbReference>
<dbReference type="GO" id="GO:0004672">
    <property type="term" value="F:protein kinase activity"/>
    <property type="evidence" value="ECO:0007669"/>
    <property type="project" value="InterPro"/>
</dbReference>
<feature type="repeat" description="TPR" evidence="5">
    <location>
        <begin position="517"/>
        <end position="550"/>
    </location>
</feature>
<feature type="domain" description="Protein kinase" evidence="8">
    <location>
        <begin position="8"/>
        <end position="277"/>
    </location>
</feature>
<keyword evidence="7" id="KW-0472">Membrane</keyword>
<dbReference type="Pfam" id="PF00515">
    <property type="entry name" value="TPR_1"/>
    <property type="match status" value="3"/>
</dbReference>
<evidence type="ECO:0000256" key="3">
    <source>
        <dbReference type="ARBA" id="ARBA00022803"/>
    </source>
</evidence>
<name>A0A5S9F589_UABAM</name>
<keyword evidence="3 5" id="KW-0802">TPR repeat</keyword>
<dbReference type="Proteomes" id="UP000326354">
    <property type="component" value="Chromosome"/>
</dbReference>
<dbReference type="OrthoDB" id="258731at2"/>
<dbReference type="InterPro" id="IPR011009">
    <property type="entry name" value="Kinase-like_dom_sf"/>
</dbReference>
<evidence type="ECO:0000313" key="9">
    <source>
        <dbReference type="EMBL" id="BBM86348.1"/>
    </source>
</evidence>
<dbReference type="Pfam" id="PF13414">
    <property type="entry name" value="TPR_11"/>
    <property type="match status" value="2"/>
</dbReference>
<keyword evidence="2 6" id="KW-0547">Nucleotide-binding</keyword>
<dbReference type="PROSITE" id="PS50011">
    <property type="entry name" value="PROTEIN_KINASE_DOM"/>
    <property type="match status" value="1"/>
</dbReference>
<keyword evidence="7" id="KW-0812">Transmembrane</keyword>
<dbReference type="KEGG" id="uam:UABAM_04734"/>
<reference evidence="9 10" key="1">
    <citation type="submission" date="2019-08" db="EMBL/GenBank/DDBJ databases">
        <title>Complete genome sequence of Candidatus Uab amorphum.</title>
        <authorList>
            <person name="Shiratori T."/>
            <person name="Suzuki S."/>
            <person name="Kakizawa Y."/>
            <person name="Ishida K."/>
        </authorList>
    </citation>
    <scope>NUCLEOTIDE SEQUENCE [LARGE SCALE GENOMIC DNA]</scope>
    <source>
        <strain evidence="9 10">SRT547</strain>
    </source>
</reference>
<dbReference type="InterPro" id="IPR000719">
    <property type="entry name" value="Prot_kinase_dom"/>
</dbReference>
<dbReference type="PROSITE" id="PS50005">
    <property type="entry name" value="TPR"/>
    <property type="match status" value="7"/>
</dbReference>
<dbReference type="Gene3D" id="1.10.510.10">
    <property type="entry name" value="Transferase(Phosphotransferase) domain 1"/>
    <property type="match status" value="1"/>
</dbReference>
<dbReference type="PROSITE" id="PS00108">
    <property type="entry name" value="PROTEIN_KINASE_ST"/>
    <property type="match status" value="1"/>
</dbReference>
<dbReference type="PROSITE" id="PS50293">
    <property type="entry name" value="TPR_REGION"/>
    <property type="match status" value="7"/>
</dbReference>
<feature type="repeat" description="TPR" evidence="5">
    <location>
        <begin position="483"/>
        <end position="516"/>
    </location>
</feature>
<dbReference type="SMART" id="SM00028">
    <property type="entry name" value="TPR"/>
    <property type="match status" value="9"/>
</dbReference>
<evidence type="ECO:0000256" key="5">
    <source>
        <dbReference type="PROSITE-ProRule" id="PRU00339"/>
    </source>
</evidence>
<feature type="binding site" evidence="6">
    <location>
        <position position="37"/>
    </location>
    <ligand>
        <name>ATP</name>
        <dbReference type="ChEBI" id="CHEBI:30616"/>
    </ligand>
</feature>
<dbReference type="RefSeq" id="WP_151970411.1">
    <property type="nucleotide sequence ID" value="NZ_AP019860.1"/>
</dbReference>
<keyword evidence="1" id="KW-0677">Repeat</keyword>
<dbReference type="PANTHER" id="PTHR44858:SF1">
    <property type="entry name" value="UDP-N-ACETYLGLUCOSAMINE--PEPTIDE N-ACETYLGLUCOSAMINYLTRANSFERASE SPINDLY-RELATED"/>
    <property type="match status" value="1"/>
</dbReference>
<accession>A0A5S9F589</accession>
<feature type="repeat" description="TPR" evidence="5">
    <location>
        <begin position="415"/>
        <end position="448"/>
    </location>
</feature>
<feature type="repeat" description="TPR" evidence="5">
    <location>
        <begin position="449"/>
        <end position="482"/>
    </location>
</feature>
<evidence type="ECO:0000313" key="10">
    <source>
        <dbReference type="Proteomes" id="UP000326354"/>
    </source>
</evidence>
<gene>
    <name evidence="9" type="ORF">UABAM_04734</name>
</gene>
<feature type="repeat" description="TPR" evidence="5">
    <location>
        <begin position="551"/>
        <end position="584"/>
    </location>
</feature>
<dbReference type="Gene3D" id="1.25.40.10">
    <property type="entry name" value="Tetratricopeptide repeat domain"/>
    <property type="match status" value="4"/>
</dbReference>
<dbReference type="GO" id="GO:0005524">
    <property type="term" value="F:ATP binding"/>
    <property type="evidence" value="ECO:0007669"/>
    <property type="project" value="UniProtKB-UniRule"/>
</dbReference>
<dbReference type="Pfam" id="PF00069">
    <property type="entry name" value="Pkinase"/>
    <property type="match status" value="1"/>
</dbReference>
<dbReference type="SUPFAM" id="SSF48452">
    <property type="entry name" value="TPR-like"/>
    <property type="match status" value="1"/>
</dbReference>
<keyword evidence="10" id="KW-1185">Reference proteome</keyword>
<dbReference type="InterPro" id="IPR008271">
    <property type="entry name" value="Ser/Thr_kinase_AS"/>
</dbReference>
<evidence type="ECO:0000256" key="6">
    <source>
        <dbReference type="PROSITE-ProRule" id="PRU10141"/>
    </source>
</evidence>
<protein>
    <recommendedName>
        <fullName evidence="8">Protein kinase domain-containing protein</fullName>
    </recommendedName>
</protein>
<dbReference type="Pfam" id="PF13181">
    <property type="entry name" value="TPR_8"/>
    <property type="match status" value="1"/>
</dbReference>
<dbReference type="InterPro" id="IPR050498">
    <property type="entry name" value="Ycf3"/>
</dbReference>
<evidence type="ECO:0000259" key="8">
    <source>
        <dbReference type="PROSITE" id="PS50011"/>
    </source>
</evidence>
<evidence type="ECO:0000256" key="7">
    <source>
        <dbReference type="SAM" id="Phobius"/>
    </source>
</evidence>
<dbReference type="CDD" id="cd14014">
    <property type="entry name" value="STKc_PknB_like"/>
    <property type="match status" value="1"/>
</dbReference>
<organism evidence="9 10">
    <name type="scientific">Uabimicrobium amorphum</name>
    <dbReference type="NCBI Taxonomy" id="2596890"/>
    <lineage>
        <taxon>Bacteria</taxon>
        <taxon>Pseudomonadati</taxon>
        <taxon>Planctomycetota</taxon>
        <taxon>Candidatus Uabimicrobiia</taxon>
        <taxon>Candidatus Uabimicrobiales</taxon>
        <taxon>Candidatus Uabimicrobiaceae</taxon>
        <taxon>Candidatus Uabimicrobium</taxon>
    </lineage>
</organism>
<dbReference type="InterPro" id="IPR011990">
    <property type="entry name" value="TPR-like_helical_dom_sf"/>
</dbReference>
<keyword evidence="7" id="KW-1133">Transmembrane helix</keyword>
<dbReference type="PROSITE" id="PS00107">
    <property type="entry name" value="PROTEIN_KINASE_ATP"/>
    <property type="match status" value="1"/>
</dbReference>
<dbReference type="EMBL" id="AP019860">
    <property type="protein sequence ID" value="BBM86348.1"/>
    <property type="molecule type" value="Genomic_DNA"/>
</dbReference>
<feature type="repeat" description="TPR" evidence="5">
    <location>
        <begin position="585"/>
        <end position="618"/>
    </location>
</feature>
<dbReference type="SUPFAM" id="SSF56112">
    <property type="entry name" value="Protein kinase-like (PK-like)"/>
    <property type="match status" value="1"/>
</dbReference>
<dbReference type="SMART" id="SM00220">
    <property type="entry name" value="S_TKc"/>
    <property type="match status" value="1"/>
</dbReference>
<dbReference type="PANTHER" id="PTHR44858">
    <property type="entry name" value="TETRATRICOPEPTIDE REPEAT PROTEIN 6"/>
    <property type="match status" value="1"/>
</dbReference>
<sequence length="668" mass="76928">MTLLNKRYIIQKKLGQGGMGAVYLAQDTHINNFVAIKECILEHDQENLVKRVKREFYFMRKIQHPNVIRGLDSFEIGNKYFIVMEYIKGTTLDEFIRNYPQSISFDHQLEIVKQICSALVAIHREGIIHRDLKPSNIMLTGKELTPKILDLGLAKSTNKELLTITKSRSLLGTPPYMSPEQIEPHLKVTASSDVFALGIVFYQFFAWLPHSPFMAKGFTAVMKNVLSLELAPLFAAKQEKKFTYIAQVLSLALQKKQEDRIQSSPELLALFSSKNFVLPARSTKKTTVSKKTTVIRKDYRKTVEQKSKRKAKKTNRNLILLSITIFTVLGLILLFSEMSTTENARKLSKKYNQQGYKYYEEGKYDLAIKTYSKAIAKDPENATAYMNRGFLHKKRGMKNEALQDYNKAASLKPNSSIYNNIGSLYYSLELFDLALQNYNKANQLDPRNYKVYNNRGSLYYAQGKYDLALKDYYQVVRIKPKDSNVYNSIGNIHYEKGEYDLAYVEYQKAIVIDPKNVTLYVSRGNLYYVEGKYALALQDYNKAEQLKPDDPSIYANRGYLYIKQQKYDLAIQDYNKALHFNSRDAFSYGSRGLAYKKLGNYKKALEDYNKALQLNPKDTFCYTNRGVVHCDLKNYAAAIADWEKSISLGGDKNTLQKWIAQIKKIRSE</sequence>
<keyword evidence="4 6" id="KW-0067">ATP-binding</keyword>
<evidence type="ECO:0000256" key="4">
    <source>
        <dbReference type="ARBA" id="ARBA00022840"/>
    </source>
</evidence>
<dbReference type="AlphaFoldDB" id="A0A5S9F589"/>
<dbReference type="InterPro" id="IPR017441">
    <property type="entry name" value="Protein_kinase_ATP_BS"/>
</dbReference>
<feature type="repeat" description="TPR" evidence="5">
    <location>
        <begin position="348"/>
        <end position="381"/>
    </location>
</feature>
<feature type="transmembrane region" description="Helical" evidence="7">
    <location>
        <begin position="318"/>
        <end position="336"/>
    </location>
</feature>
<evidence type="ECO:0000256" key="1">
    <source>
        <dbReference type="ARBA" id="ARBA00022737"/>
    </source>
</evidence>